<gene>
    <name evidence="1" type="ORF">WJX72_000091</name>
</gene>
<keyword evidence="2" id="KW-1185">Reference proteome</keyword>
<comment type="caution">
    <text evidence="1">The sequence shown here is derived from an EMBL/GenBank/DDBJ whole genome shotgun (WGS) entry which is preliminary data.</text>
</comment>
<organism evidence="1 2">
    <name type="scientific">[Myrmecia] bisecta</name>
    <dbReference type="NCBI Taxonomy" id="41462"/>
    <lineage>
        <taxon>Eukaryota</taxon>
        <taxon>Viridiplantae</taxon>
        <taxon>Chlorophyta</taxon>
        <taxon>core chlorophytes</taxon>
        <taxon>Trebouxiophyceae</taxon>
        <taxon>Trebouxiales</taxon>
        <taxon>Trebouxiaceae</taxon>
        <taxon>Myrmecia</taxon>
    </lineage>
</organism>
<dbReference type="AlphaFoldDB" id="A0AAW1PGF2"/>
<accession>A0AAW1PGF2</accession>
<proteinExistence type="predicted"/>
<dbReference type="EMBL" id="JALJOR010000011">
    <property type="protein sequence ID" value="KAK9808584.1"/>
    <property type="molecule type" value="Genomic_DNA"/>
</dbReference>
<evidence type="ECO:0000313" key="1">
    <source>
        <dbReference type="EMBL" id="KAK9808584.1"/>
    </source>
</evidence>
<reference evidence="1 2" key="1">
    <citation type="journal article" date="2024" name="Nat. Commun.">
        <title>Phylogenomics reveals the evolutionary origins of lichenization in chlorophyte algae.</title>
        <authorList>
            <person name="Puginier C."/>
            <person name="Libourel C."/>
            <person name="Otte J."/>
            <person name="Skaloud P."/>
            <person name="Haon M."/>
            <person name="Grisel S."/>
            <person name="Petersen M."/>
            <person name="Berrin J.G."/>
            <person name="Delaux P.M."/>
            <person name="Dal Grande F."/>
            <person name="Keller J."/>
        </authorList>
    </citation>
    <scope>NUCLEOTIDE SEQUENCE [LARGE SCALE GENOMIC DNA]</scope>
    <source>
        <strain evidence="1 2">SAG 2043</strain>
    </source>
</reference>
<evidence type="ECO:0000313" key="2">
    <source>
        <dbReference type="Proteomes" id="UP001489004"/>
    </source>
</evidence>
<dbReference type="Proteomes" id="UP001489004">
    <property type="component" value="Unassembled WGS sequence"/>
</dbReference>
<protein>
    <submittedName>
        <fullName evidence="1">Uncharacterized protein</fullName>
    </submittedName>
</protein>
<name>A0AAW1PGF2_9CHLO</name>
<sequence length="71" mass="7392">MDSAPYSCEGKRTTCHSMATLDDLHNELLGLILAANPGICSTGGCVQAATPSADTQCCNPPTFPALTQWPP</sequence>